<evidence type="ECO:0008006" key="5">
    <source>
        <dbReference type="Google" id="ProtNLM"/>
    </source>
</evidence>
<keyword evidence="1" id="KW-1133">Transmembrane helix</keyword>
<feature type="transmembrane region" description="Helical" evidence="1">
    <location>
        <begin position="84"/>
        <end position="106"/>
    </location>
</feature>
<dbReference type="Proteomes" id="UP001295423">
    <property type="component" value="Unassembled WGS sequence"/>
</dbReference>
<reference evidence="3" key="1">
    <citation type="submission" date="2023-08" db="EMBL/GenBank/DDBJ databases">
        <authorList>
            <person name="Audoor S."/>
            <person name="Bilcke G."/>
        </authorList>
    </citation>
    <scope>NUCLEOTIDE SEQUENCE</scope>
</reference>
<feature type="transmembrane region" description="Helical" evidence="1">
    <location>
        <begin position="127"/>
        <end position="144"/>
    </location>
</feature>
<accession>A0AAD2G1S2</accession>
<dbReference type="AlphaFoldDB" id="A0AAD2G1S2"/>
<feature type="transmembrane region" description="Helical" evidence="1">
    <location>
        <begin position="303"/>
        <end position="322"/>
    </location>
</feature>
<feature type="transmembrane region" description="Helical" evidence="1">
    <location>
        <begin position="232"/>
        <end position="253"/>
    </location>
</feature>
<name>A0AAD2G1S2_9STRA</name>
<evidence type="ECO:0000313" key="4">
    <source>
        <dbReference type="Proteomes" id="UP001295423"/>
    </source>
</evidence>
<feature type="chain" id="PRO_5042008009" description="GPI ethanolamine phosphate transferase 1" evidence="2">
    <location>
        <begin position="25"/>
        <end position="364"/>
    </location>
</feature>
<keyword evidence="1" id="KW-0472">Membrane</keyword>
<organism evidence="3 4">
    <name type="scientific">Cylindrotheca closterium</name>
    <dbReference type="NCBI Taxonomy" id="2856"/>
    <lineage>
        <taxon>Eukaryota</taxon>
        <taxon>Sar</taxon>
        <taxon>Stramenopiles</taxon>
        <taxon>Ochrophyta</taxon>
        <taxon>Bacillariophyta</taxon>
        <taxon>Bacillariophyceae</taxon>
        <taxon>Bacillariophycidae</taxon>
        <taxon>Bacillariales</taxon>
        <taxon>Bacillariaceae</taxon>
        <taxon>Cylindrotheca</taxon>
    </lineage>
</organism>
<keyword evidence="2" id="KW-0732">Signal</keyword>
<protein>
    <recommendedName>
        <fullName evidence="5">GPI ethanolamine phosphate transferase 1</fullName>
    </recommendedName>
</protein>
<sequence>MMMVVSRQLILICLVLVVAEITNGFTLLCRNKRPRIVCSPHKQPQLQILPKSTQSLADCSSISIQVKAAHFNGDDEVSPPDGKAVAALGILSALTWIIISVTALSYHPDPKFANCTMRHNILTMSQAFAFPLPVGFASVSVSSSSEFSSLARPMRLAFAVASLWLAGASLLAPRFAFGFDLYSPRLKVAAGLVHLATAAASLKSWTRTATTQQQEQSLPPDYKPKASLASRLWGMSSLGLFWFTICPIFAPYPLATFPTILGKRLSRPASAFTLLGAALAFCLRQSELKGTNMSRQVSIARKCLLVGSSLHLLLIALKLIGVDGGGFLLAGNGLWEVYPAMLAVPFATASSLLIHVLVCIAATR</sequence>
<feature type="transmembrane region" description="Helical" evidence="1">
    <location>
        <begin position="156"/>
        <end position="177"/>
    </location>
</feature>
<proteinExistence type="predicted"/>
<evidence type="ECO:0000256" key="2">
    <source>
        <dbReference type="SAM" id="SignalP"/>
    </source>
</evidence>
<keyword evidence="1" id="KW-0812">Transmembrane</keyword>
<comment type="caution">
    <text evidence="3">The sequence shown here is derived from an EMBL/GenBank/DDBJ whole genome shotgun (WGS) entry which is preliminary data.</text>
</comment>
<gene>
    <name evidence="3" type="ORF">CYCCA115_LOCUS18132</name>
</gene>
<feature type="signal peptide" evidence="2">
    <location>
        <begin position="1"/>
        <end position="24"/>
    </location>
</feature>
<evidence type="ECO:0000256" key="1">
    <source>
        <dbReference type="SAM" id="Phobius"/>
    </source>
</evidence>
<feature type="transmembrane region" description="Helical" evidence="1">
    <location>
        <begin position="342"/>
        <end position="363"/>
    </location>
</feature>
<evidence type="ECO:0000313" key="3">
    <source>
        <dbReference type="EMBL" id="CAJ1959713.1"/>
    </source>
</evidence>
<dbReference type="EMBL" id="CAKOGP040002014">
    <property type="protein sequence ID" value="CAJ1959713.1"/>
    <property type="molecule type" value="Genomic_DNA"/>
</dbReference>
<feature type="transmembrane region" description="Helical" evidence="1">
    <location>
        <begin position="265"/>
        <end position="283"/>
    </location>
</feature>
<keyword evidence="4" id="KW-1185">Reference proteome</keyword>